<comment type="caution">
    <text evidence="1">The sequence shown here is derived from an EMBL/GenBank/DDBJ whole genome shotgun (WGS) entry which is preliminary data.</text>
</comment>
<name>A0A5C5V138_9BACT</name>
<dbReference type="AlphaFoldDB" id="A0A5C5V138"/>
<dbReference type="GO" id="GO:0033745">
    <property type="term" value="F:L-methionine-(R)-S-oxide reductase activity"/>
    <property type="evidence" value="ECO:0007669"/>
    <property type="project" value="UniProtKB-EC"/>
</dbReference>
<sequence>MHEITAVSDAAANKGAFYAQLQQNVAAILTGERDWIANTANCAAVLYHALDKINWAGFYFS</sequence>
<accession>A0A5C5V138</accession>
<dbReference type="EC" id="1.8.4.14" evidence="1"/>
<dbReference type="InterPro" id="IPR029016">
    <property type="entry name" value="GAF-like_dom_sf"/>
</dbReference>
<reference evidence="1 2" key="1">
    <citation type="submission" date="2019-02" db="EMBL/GenBank/DDBJ databases">
        <title>Deep-cultivation of Planctomycetes and their phenomic and genomic characterization uncovers novel biology.</title>
        <authorList>
            <person name="Wiegand S."/>
            <person name="Jogler M."/>
            <person name="Boedeker C."/>
            <person name="Pinto D."/>
            <person name="Vollmers J."/>
            <person name="Rivas-Marin E."/>
            <person name="Kohn T."/>
            <person name="Peeters S.H."/>
            <person name="Heuer A."/>
            <person name="Rast P."/>
            <person name="Oberbeckmann S."/>
            <person name="Bunk B."/>
            <person name="Jeske O."/>
            <person name="Meyerdierks A."/>
            <person name="Storesund J.E."/>
            <person name="Kallscheuer N."/>
            <person name="Luecker S."/>
            <person name="Lage O.M."/>
            <person name="Pohl T."/>
            <person name="Merkel B.J."/>
            <person name="Hornburger P."/>
            <person name="Mueller R.-W."/>
            <person name="Bruemmer F."/>
            <person name="Labrenz M."/>
            <person name="Spormann A.M."/>
            <person name="Op Den Camp H."/>
            <person name="Overmann J."/>
            <person name="Amann R."/>
            <person name="Jetten M.S.M."/>
            <person name="Mascher T."/>
            <person name="Medema M.H."/>
            <person name="Devos D.P."/>
            <person name="Kaster A.-K."/>
            <person name="Ovreas L."/>
            <person name="Rohde M."/>
            <person name="Galperin M.Y."/>
            <person name="Jogler C."/>
        </authorList>
    </citation>
    <scope>NUCLEOTIDE SEQUENCE [LARGE SCALE GENOMIC DNA]</scope>
    <source>
        <strain evidence="1 2">Enr8</strain>
    </source>
</reference>
<keyword evidence="2" id="KW-1185">Reference proteome</keyword>
<proteinExistence type="predicted"/>
<protein>
    <submittedName>
        <fullName evidence="1">Free methionine-R-sulfoxide reductase</fullName>
        <ecNumber evidence="1">1.8.4.14</ecNumber>
    </submittedName>
</protein>
<dbReference type="Proteomes" id="UP000318878">
    <property type="component" value="Unassembled WGS sequence"/>
</dbReference>
<evidence type="ECO:0000313" key="1">
    <source>
        <dbReference type="EMBL" id="TWT31425.1"/>
    </source>
</evidence>
<organism evidence="1 2">
    <name type="scientific">Blastopirellula retiformator</name>
    <dbReference type="NCBI Taxonomy" id="2527970"/>
    <lineage>
        <taxon>Bacteria</taxon>
        <taxon>Pseudomonadati</taxon>
        <taxon>Planctomycetota</taxon>
        <taxon>Planctomycetia</taxon>
        <taxon>Pirellulales</taxon>
        <taxon>Pirellulaceae</taxon>
        <taxon>Blastopirellula</taxon>
    </lineage>
</organism>
<keyword evidence="1" id="KW-0560">Oxidoreductase</keyword>
<gene>
    <name evidence="1" type="primary">msrC_2</name>
    <name evidence="1" type="ORF">Enr8_33460</name>
</gene>
<dbReference type="RefSeq" id="WP_315851769.1">
    <property type="nucleotide sequence ID" value="NZ_SJPF01000004.1"/>
</dbReference>
<dbReference type="EMBL" id="SJPF01000004">
    <property type="protein sequence ID" value="TWT31425.1"/>
    <property type="molecule type" value="Genomic_DNA"/>
</dbReference>
<dbReference type="Gene3D" id="3.30.450.40">
    <property type="match status" value="1"/>
</dbReference>
<evidence type="ECO:0000313" key="2">
    <source>
        <dbReference type="Proteomes" id="UP000318878"/>
    </source>
</evidence>